<evidence type="ECO:0000313" key="4">
    <source>
        <dbReference type="Proteomes" id="UP000589036"/>
    </source>
</evidence>
<reference evidence="3 4" key="1">
    <citation type="submission" date="2020-07" db="EMBL/GenBank/DDBJ databases">
        <title>Sequencing the genomes of 1000 actinobacteria strains.</title>
        <authorList>
            <person name="Klenk H.-P."/>
        </authorList>
    </citation>
    <scope>NUCLEOTIDE SEQUENCE [LARGE SCALE GENOMIC DNA]</scope>
    <source>
        <strain evidence="3 4">CXB654</strain>
    </source>
</reference>
<dbReference type="InterPro" id="IPR001296">
    <property type="entry name" value="Glyco_trans_1"/>
</dbReference>
<evidence type="ECO:0000256" key="1">
    <source>
        <dbReference type="ARBA" id="ARBA00022679"/>
    </source>
</evidence>
<dbReference type="PANTHER" id="PTHR12526">
    <property type="entry name" value="GLYCOSYLTRANSFERASE"/>
    <property type="match status" value="1"/>
</dbReference>
<dbReference type="Gene3D" id="3.40.50.2000">
    <property type="entry name" value="Glycogen Phosphorylase B"/>
    <property type="match status" value="2"/>
</dbReference>
<evidence type="ECO:0000313" key="3">
    <source>
        <dbReference type="EMBL" id="NYE49787.1"/>
    </source>
</evidence>
<dbReference type="RefSeq" id="WP_179645390.1">
    <property type="nucleotide sequence ID" value="NZ_BAAAYY010000034.1"/>
</dbReference>
<accession>A0A852U2G4</accession>
<keyword evidence="4" id="KW-1185">Reference proteome</keyword>
<dbReference type="Pfam" id="PF00534">
    <property type="entry name" value="Glycos_transf_1"/>
    <property type="match status" value="1"/>
</dbReference>
<keyword evidence="1 3" id="KW-0808">Transferase</keyword>
<name>A0A852U2G4_9ACTN</name>
<proteinExistence type="predicted"/>
<comment type="caution">
    <text evidence="3">The sequence shown here is derived from an EMBL/GenBank/DDBJ whole genome shotgun (WGS) entry which is preliminary data.</text>
</comment>
<protein>
    <submittedName>
        <fullName evidence="3">Glycosyltransferase involved in cell wall biosynthesis</fullName>
    </submittedName>
</protein>
<dbReference type="PANTHER" id="PTHR12526:SF627">
    <property type="entry name" value="D-RHAMNOSYLTRANSFERASE WBPZ"/>
    <property type="match status" value="1"/>
</dbReference>
<dbReference type="EMBL" id="JACCCC010000001">
    <property type="protein sequence ID" value="NYE49787.1"/>
    <property type="molecule type" value="Genomic_DNA"/>
</dbReference>
<dbReference type="CDD" id="cd03820">
    <property type="entry name" value="GT4_AmsD-like"/>
    <property type="match status" value="1"/>
</dbReference>
<gene>
    <name evidence="3" type="ORF">HDA32_004907</name>
</gene>
<dbReference type="AlphaFoldDB" id="A0A852U2G4"/>
<sequence>MKITFLIGNVYGMGGTIRTTTNLANNLVKRHDVEIVSMAQNAHEPFFQISPEVRLRSLAHNRSWADRPDPGPRARELELQPSGNVPASENNLHSFFNAHSDAVLRDYLSKLDSDVVIATRPGLNSLLAQWGPKKAVCIGQEHLNLGQQPDDVKEHIRAHHTRLDGLTVLTDSDRRDYTDFLGKDGGWVTTMPNPLPDGFHARSRLTNPIIATAGRLIWVKQYPKLVEAFASVADKHPEWQLRIYGRGIERAGIRAAVDRLGLNNNVVLMGRNPDITSEFAKASVVAVSSRQEGFGMTILESFAASVPVVSFDCPYGPRELITHGHDGLLVADQDVDALAAGLLRLVEDADERRRLGGNARDKAAAFHIDSVTERWEAYLSRLVAEKRRAGGLRRFLPWS</sequence>
<dbReference type="SUPFAM" id="SSF53756">
    <property type="entry name" value="UDP-Glycosyltransferase/glycogen phosphorylase"/>
    <property type="match status" value="1"/>
</dbReference>
<feature type="domain" description="Glycosyl transferase family 1" evidence="2">
    <location>
        <begin position="204"/>
        <end position="361"/>
    </location>
</feature>
<evidence type="ECO:0000259" key="2">
    <source>
        <dbReference type="Pfam" id="PF00534"/>
    </source>
</evidence>
<organism evidence="3 4">
    <name type="scientific">Spinactinospora alkalitolerans</name>
    <dbReference type="NCBI Taxonomy" id="687207"/>
    <lineage>
        <taxon>Bacteria</taxon>
        <taxon>Bacillati</taxon>
        <taxon>Actinomycetota</taxon>
        <taxon>Actinomycetes</taxon>
        <taxon>Streptosporangiales</taxon>
        <taxon>Nocardiopsidaceae</taxon>
        <taxon>Spinactinospora</taxon>
    </lineage>
</organism>
<dbReference type="Proteomes" id="UP000589036">
    <property type="component" value="Unassembled WGS sequence"/>
</dbReference>
<dbReference type="GO" id="GO:0016757">
    <property type="term" value="F:glycosyltransferase activity"/>
    <property type="evidence" value="ECO:0007669"/>
    <property type="project" value="InterPro"/>
</dbReference>